<dbReference type="RefSeq" id="WP_074667796.1">
    <property type="nucleotide sequence ID" value="NZ_FNSH01000001.1"/>
</dbReference>
<keyword evidence="3" id="KW-0378">Hydrolase</keyword>
<dbReference type="EMBL" id="FNSH01000001">
    <property type="protein sequence ID" value="SEB38652.1"/>
    <property type="molecule type" value="Genomic_DNA"/>
</dbReference>
<keyword evidence="2" id="KW-0540">Nuclease</keyword>
<dbReference type="InterPro" id="IPR014883">
    <property type="entry name" value="VRR_NUC"/>
</dbReference>
<reference evidence="5 6" key="1">
    <citation type="submission" date="2016-10" db="EMBL/GenBank/DDBJ databases">
        <authorList>
            <person name="Varghese N."/>
            <person name="Submissions S."/>
        </authorList>
    </citation>
    <scope>NUCLEOTIDE SEQUENCE [LARGE SCALE GENOMIC DNA]</scope>
    <source>
        <strain evidence="5 6">DSM 20586</strain>
    </source>
</reference>
<evidence type="ECO:0000256" key="3">
    <source>
        <dbReference type="ARBA" id="ARBA00022801"/>
    </source>
</evidence>
<gene>
    <name evidence="5" type="ORF">SAMN04489746_0016</name>
</gene>
<name>A0AB38A486_9ACTN</name>
<dbReference type="GO" id="GO:0003676">
    <property type="term" value="F:nucleic acid binding"/>
    <property type="evidence" value="ECO:0007669"/>
    <property type="project" value="InterPro"/>
</dbReference>
<dbReference type="Proteomes" id="UP000183687">
    <property type="component" value="Unassembled WGS sequence"/>
</dbReference>
<dbReference type="AlphaFoldDB" id="A0AB38A486"/>
<dbReference type="GO" id="GO:0016788">
    <property type="term" value="F:hydrolase activity, acting on ester bonds"/>
    <property type="evidence" value="ECO:0007669"/>
    <property type="project" value="InterPro"/>
</dbReference>
<comment type="caution">
    <text evidence="5">The sequence shown here is derived from an EMBL/GenBank/DDBJ whole genome shotgun (WGS) entry which is preliminary data.</text>
</comment>
<dbReference type="InterPro" id="IPR011856">
    <property type="entry name" value="tRNA_endonuc-like_dom_sf"/>
</dbReference>
<dbReference type="GO" id="GO:0004518">
    <property type="term" value="F:nuclease activity"/>
    <property type="evidence" value="ECO:0007669"/>
    <property type="project" value="UniProtKB-KW"/>
</dbReference>
<evidence type="ECO:0000313" key="6">
    <source>
        <dbReference type="Proteomes" id="UP000183687"/>
    </source>
</evidence>
<dbReference type="SMART" id="SM00990">
    <property type="entry name" value="VRR_NUC"/>
    <property type="match status" value="1"/>
</dbReference>
<comment type="cofactor">
    <cofactor evidence="1">
        <name>Mg(2+)</name>
        <dbReference type="ChEBI" id="CHEBI:18420"/>
    </cofactor>
</comment>
<sequence length="95" mass="10510">MQERIIEQAIVKAAKARGGLALKFTSPGFAGMPDRLLLLPKGHIGFVEVKAPGKKPRALQLARHRQLRNLGFQVFVLDNKEQIDEILIQIGGDAR</sequence>
<accession>A0AB38A486</accession>
<evidence type="ECO:0000256" key="2">
    <source>
        <dbReference type="ARBA" id="ARBA00022722"/>
    </source>
</evidence>
<dbReference type="Gene3D" id="3.40.1350.10">
    <property type="match status" value="1"/>
</dbReference>
<evidence type="ECO:0000313" key="5">
    <source>
        <dbReference type="EMBL" id="SEB38652.1"/>
    </source>
</evidence>
<organism evidence="5 6">
    <name type="scientific">Atopobium minutum</name>
    <dbReference type="NCBI Taxonomy" id="1381"/>
    <lineage>
        <taxon>Bacteria</taxon>
        <taxon>Bacillati</taxon>
        <taxon>Actinomycetota</taxon>
        <taxon>Coriobacteriia</taxon>
        <taxon>Coriobacteriales</taxon>
        <taxon>Atopobiaceae</taxon>
        <taxon>Atopobium</taxon>
    </lineage>
</organism>
<feature type="domain" description="VRR-NUC" evidence="4">
    <location>
        <begin position="1"/>
        <end position="81"/>
    </location>
</feature>
<proteinExistence type="predicted"/>
<evidence type="ECO:0000259" key="4">
    <source>
        <dbReference type="SMART" id="SM00990"/>
    </source>
</evidence>
<protein>
    <submittedName>
        <fullName evidence="5">VRR-NUC domain-containing protein</fullName>
    </submittedName>
</protein>
<evidence type="ECO:0000256" key="1">
    <source>
        <dbReference type="ARBA" id="ARBA00001946"/>
    </source>
</evidence>